<dbReference type="Pfam" id="PF12838">
    <property type="entry name" value="Fer4_7"/>
    <property type="match status" value="1"/>
</dbReference>
<dbReference type="OrthoDB" id="9808559at2"/>
<feature type="domain" description="4Fe-4S ferredoxin-type" evidence="5">
    <location>
        <begin position="211"/>
        <end position="230"/>
    </location>
</feature>
<keyword evidence="7" id="KW-1185">Reference proteome</keyword>
<dbReference type="PANTHER" id="PTHR43687:SF4">
    <property type="entry name" value="BLR5484 PROTEIN"/>
    <property type="match status" value="1"/>
</dbReference>
<dbReference type="STRING" id="463301.SAMN04487955_10152"/>
<accession>A0A1I7EWR7</accession>
<dbReference type="EMBL" id="FPBP01000001">
    <property type="protein sequence ID" value="SFU28373.1"/>
    <property type="molecule type" value="Genomic_DNA"/>
</dbReference>
<dbReference type="InterPro" id="IPR017900">
    <property type="entry name" value="4Fe4S_Fe_S_CS"/>
</dbReference>
<protein>
    <submittedName>
        <fullName evidence="6">4Fe-4S dicluster domain-containing protein</fullName>
    </submittedName>
</protein>
<sequence length="574" mass="62730">MNQRIEMLPVDEQRNRHAREAARNGISWPVNLTPASVSYVSDGHVLLVGNERDTRLAARELSDKALASFTLLITDPLSDIPSSEEQTLDDERLLADTRDCRQHALTREQARQLRIEGHLGHFSVSLLKNGETLDLAKALADRPHFDSILDLGETPLLSLELPPPGYVMLRWNAADRAEQLEAFAGLVGEFDKPRYFQINSDLCAHASSGNIGCTRCLEVCPADAIASHQGRIEAWIEIDPFRCHGVGSCSSACPTGAIQFRMPETHRQQETVLSWLQSYRKAGGTVPVVRFAEAEDLAGEGESAGHVLDVPLEELGAAGHDQWLTAIAGGAAEVRVQCHERMPERLKRFIDDQLTQAHVLLEALGHSSTRIKRVDAGDCAARDALPGEMPLINETLSFPTSDKRERLNAVLDRLAGLGSPDGECHRVTPGAAYGSINVDRDACTLCLACVANCPTPALAAGDESPLLSFREADCVQCGHCVQACPEDAITLAPGFLASEARNERRVCHEEPAFDCIRCGKPFATTSTVETIKAKLADHPYFAGDAMARLEMCEDCRVKDVWHEMARNPDAQLKV</sequence>
<dbReference type="PANTHER" id="PTHR43687">
    <property type="entry name" value="ADENYLYLSULFATE REDUCTASE, BETA SUBUNIT"/>
    <property type="match status" value="1"/>
</dbReference>
<dbReference type="GO" id="GO:0051539">
    <property type="term" value="F:4 iron, 4 sulfur cluster binding"/>
    <property type="evidence" value="ECO:0007669"/>
    <property type="project" value="UniProtKB-KW"/>
</dbReference>
<dbReference type="InterPro" id="IPR017896">
    <property type="entry name" value="4Fe4S_Fe-S-bd"/>
</dbReference>
<gene>
    <name evidence="6" type="ORF">SAMN04487955_10152</name>
</gene>
<dbReference type="PROSITE" id="PS51379">
    <property type="entry name" value="4FE4S_FER_2"/>
    <property type="match status" value="4"/>
</dbReference>
<feature type="domain" description="4Fe-4S ferredoxin-type" evidence="5">
    <location>
        <begin position="434"/>
        <end position="463"/>
    </location>
</feature>
<keyword evidence="4" id="KW-0411">Iron-sulfur</keyword>
<evidence type="ECO:0000313" key="6">
    <source>
        <dbReference type="EMBL" id="SFU28373.1"/>
    </source>
</evidence>
<dbReference type="Gene3D" id="3.30.70.20">
    <property type="match status" value="2"/>
</dbReference>
<evidence type="ECO:0000256" key="4">
    <source>
        <dbReference type="ARBA" id="ARBA00023014"/>
    </source>
</evidence>
<dbReference type="InterPro" id="IPR050572">
    <property type="entry name" value="Fe-S_Ferredoxin"/>
</dbReference>
<name>A0A1I7EWR7_9GAMM</name>
<evidence type="ECO:0000313" key="7">
    <source>
        <dbReference type="Proteomes" id="UP000198693"/>
    </source>
</evidence>
<dbReference type="GO" id="GO:0046872">
    <property type="term" value="F:metal ion binding"/>
    <property type="evidence" value="ECO:0007669"/>
    <property type="project" value="UniProtKB-KW"/>
</dbReference>
<keyword evidence="3" id="KW-0408">Iron</keyword>
<evidence type="ECO:0000256" key="1">
    <source>
        <dbReference type="ARBA" id="ARBA00022485"/>
    </source>
</evidence>
<keyword evidence="1" id="KW-0004">4Fe-4S</keyword>
<evidence type="ECO:0000259" key="5">
    <source>
        <dbReference type="PROSITE" id="PS51379"/>
    </source>
</evidence>
<dbReference type="PROSITE" id="PS00198">
    <property type="entry name" value="4FE4S_FER_1"/>
    <property type="match status" value="2"/>
</dbReference>
<feature type="domain" description="4Fe-4S ferredoxin-type" evidence="5">
    <location>
        <begin position="465"/>
        <end position="494"/>
    </location>
</feature>
<dbReference type="RefSeq" id="WP_089791748.1">
    <property type="nucleotide sequence ID" value="NZ_FPBP01000001.1"/>
</dbReference>
<feature type="domain" description="4Fe-4S ferredoxin-type" evidence="5">
    <location>
        <begin position="234"/>
        <end position="263"/>
    </location>
</feature>
<dbReference type="AlphaFoldDB" id="A0A1I7EWR7"/>
<organism evidence="6 7">
    <name type="scientific">Halomonas korlensis</name>
    <dbReference type="NCBI Taxonomy" id="463301"/>
    <lineage>
        <taxon>Bacteria</taxon>
        <taxon>Pseudomonadati</taxon>
        <taxon>Pseudomonadota</taxon>
        <taxon>Gammaproteobacteria</taxon>
        <taxon>Oceanospirillales</taxon>
        <taxon>Halomonadaceae</taxon>
        <taxon>Halomonas</taxon>
    </lineage>
</organism>
<dbReference type="Proteomes" id="UP000198693">
    <property type="component" value="Unassembled WGS sequence"/>
</dbReference>
<evidence type="ECO:0000256" key="2">
    <source>
        <dbReference type="ARBA" id="ARBA00022723"/>
    </source>
</evidence>
<dbReference type="Pfam" id="PF13187">
    <property type="entry name" value="Fer4_9"/>
    <property type="match status" value="1"/>
</dbReference>
<reference evidence="7" key="1">
    <citation type="submission" date="2016-10" db="EMBL/GenBank/DDBJ databases">
        <authorList>
            <person name="Varghese N."/>
            <person name="Submissions S."/>
        </authorList>
    </citation>
    <scope>NUCLEOTIDE SEQUENCE [LARGE SCALE GENOMIC DNA]</scope>
    <source>
        <strain evidence="7">CGMCC 1.6981</strain>
    </source>
</reference>
<evidence type="ECO:0000256" key="3">
    <source>
        <dbReference type="ARBA" id="ARBA00023004"/>
    </source>
</evidence>
<keyword evidence="2" id="KW-0479">Metal-binding</keyword>
<dbReference type="SUPFAM" id="SSF54862">
    <property type="entry name" value="4Fe-4S ferredoxins"/>
    <property type="match status" value="1"/>
</dbReference>
<proteinExistence type="predicted"/>